<feature type="binding site" evidence="6">
    <location>
        <position position="142"/>
    </location>
    <ligand>
        <name>Zn(2+)</name>
        <dbReference type="ChEBI" id="CHEBI:29105"/>
    </ligand>
</feature>
<keyword evidence="8" id="KW-1185">Reference proteome</keyword>
<evidence type="ECO:0000313" key="7">
    <source>
        <dbReference type="EMBL" id="KAJ8612348.1"/>
    </source>
</evidence>
<dbReference type="GO" id="GO:0008270">
    <property type="term" value="F:zinc ion binding"/>
    <property type="evidence" value="ECO:0007669"/>
    <property type="project" value="UniProtKB-UniRule"/>
</dbReference>
<evidence type="ECO:0000256" key="4">
    <source>
        <dbReference type="ARBA" id="ARBA00023136"/>
    </source>
</evidence>
<proteinExistence type="inferred from homology"/>
<comment type="pathway">
    <text evidence="6">Cofactor biosynthesis; ubiquinone biosynthesis.</text>
</comment>
<comment type="subcellular location">
    <subcellularLocation>
        <location evidence="6">Mitochondrion inner membrane</location>
        <topology evidence="6">Peripheral membrane protein</topology>
        <orientation evidence="6">Matrix side</orientation>
    </subcellularLocation>
</comment>
<feature type="binding site" evidence="6">
    <location>
        <position position="130"/>
    </location>
    <ligand>
        <name>Zn(2+)</name>
        <dbReference type="ChEBI" id="CHEBI:29105"/>
    </ligand>
</feature>
<comment type="subunit">
    <text evidence="6">Component of a multi-subunit COQ enzyme complex.</text>
</comment>
<keyword evidence="4 6" id="KW-0472">Membrane</keyword>
<evidence type="ECO:0000256" key="3">
    <source>
        <dbReference type="ARBA" id="ARBA00023128"/>
    </source>
</evidence>
<dbReference type="PANTHER" id="PTHR12922:SF7">
    <property type="entry name" value="UBIQUINONE BIOSYNTHESIS PROTEIN COQ4 HOMOLOG, MITOCHONDRIAL"/>
    <property type="match status" value="1"/>
</dbReference>
<keyword evidence="2 6" id="KW-0999">Mitochondrion inner membrane</keyword>
<keyword evidence="6" id="KW-0862">Zinc</keyword>
<feature type="binding site" evidence="6">
    <location>
        <position position="126"/>
    </location>
    <ligand>
        <name>Zn(2+)</name>
        <dbReference type="ChEBI" id="CHEBI:29105"/>
    </ligand>
</feature>
<evidence type="ECO:0000256" key="2">
    <source>
        <dbReference type="ARBA" id="ARBA00022792"/>
    </source>
</evidence>
<gene>
    <name evidence="7" type="ORF">CTAYLR_008366</name>
</gene>
<comment type="cofactor">
    <cofactor evidence="6">
        <name>Zn(2+)</name>
        <dbReference type="ChEBI" id="CHEBI:29105"/>
    </cofactor>
</comment>
<dbReference type="AlphaFoldDB" id="A0AAD7XR36"/>
<evidence type="ECO:0000256" key="6">
    <source>
        <dbReference type="HAMAP-Rule" id="MF_03111"/>
    </source>
</evidence>
<dbReference type="PANTHER" id="PTHR12922">
    <property type="entry name" value="UBIQUINONE BIOSYNTHESIS PROTEIN"/>
    <property type="match status" value="1"/>
</dbReference>
<dbReference type="Proteomes" id="UP001230188">
    <property type="component" value="Unassembled WGS sequence"/>
</dbReference>
<dbReference type="InterPro" id="IPR007715">
    <property type="entry name" value="Coq4"/>
</dbReference>
<dbReference type="GO" id="GO:0031314">
    <property type="term" value="C:extrinsic component of mitochondrial inner membrane"/>
    <property type="evidence" value="ECO:0007669"/>
    <property type="project" value="UniProtKB-UniRule"/>
</dbReference>
<evidence type="ECO:0000313" key="8">
    <source>
        <dbReference type="Proteomes" id="UP001230188"/>
    </source>
</evidence>
<evidence type="ECO:0000256" key="5">
    <source>
        <dbReference type="ARBA" id="ARBA00023239"/>
    </source>
</evidence>
<dbReference type="GO" id="GO:0120539">
    <property type="term" value="F:4-hydroxy-3-methoxy-5-polyprenylbenzoate decarboxylase activity"/>
    <property type="evidence" value="ECO:0007669"/>
    <property type="project" value="UniProtKB-EC"/>
</dbReference>
<keyword evidence="3 6" id="KW-0496">Mitochondrion</keyword>
<accession>A0AAD7XR36</accession>
<protein>
    <recommendedName>
        <fullName evidence="6">Ubiquinone biosynthesis protein COQ4 homolog, mitochondrial</fullName>
    </recommendedName>
    <alternativeName>
        <fullName evidence="6">4-hydroxy-3-methoxy-5-polyprenylbenzoate decarboxylase</fullName>
        <ecNumber evidence="6">4.1.1.130</ecNumber>
    </alternativeName>
    <alternativeName>
        <fullName evidence="6">Coenzyme Q biosynthesis protein 4 homolog</fullName>
    </alternativeName>
</protein>
<comment type="caution">
    <text evidence="7">The sequence shown here is derived from an EMBL/GenBank/DDBJ whole genome shotgun (WGS) entry which is preliminary data.</text>
</comment>
<dbReference type="InterPro" id="IPR027540">
    <property type="entry name" value="Coq4_euk"/>
</dbReference>
<evidence type="ECO:0000256" key="1">
    <source>
        <dbReference type="ARBA" id="ARBA00022688"/>
    </source>
</evidence>
<feature type="binding site" evidence="6">
    <location>
        <position position="127"/>
    </location>
    <ligand>
        <name>Zn(2+)</name>
        <dbReference type="ChEBI" id="CHEBI:29105"/>
    </ligand>
</feature>
<dbReference type="Pfam" id="PF05019">
    <property type="entry name" value="Coq4"/>
    <property type="match status" value="1"/>
</dbReference>
<comment type="function">
    <text evidence="6">Lyase that catalyzes the C1-decarboxylation of 4-hydroxy-3-methoxy-5-(all-trans-polyprenyl)benzoic acid into 2-methoxy-6-(all-trans-polyprenyl)phenol during ubiquinone biosynthesis.</text>
</comment>
<reference evidence="7" key="1">
    <citation type="submission" date="2023-01" db="EMBL/GenBank/DDBJ databases">
        <title>Metagenome sequencing of chrysophaentin producing Chrysophaeum taylorii.</title>
        <authorList>
            <person name="Davison J."/>
            <person name="Bewley C."/>
        </authorList>
    </citation>
    <scope>NUCLEOTIDE SEQUENCE</scope>
    <source>
        <strain evidence="7">NIES-1699</strain>
    </source>
</reference>
<keyword evidence="5 6" id="KW-0456">Lyase</keyword>
<organism evidence="7 8">
    <name type="scientific">Chrysophaeum taylorii</name>
    <dbReference type="NCBI Taxonomy" id="2483200"/>
    <lineage>
        <taxon>Eukaryota</taxon>
        <taxon>Sar</taxon>
        <taxon>Stramenopiles</taxon>
        <taxon>Ochrophyta</taxon>
        <taxon>Pelagophyceae</taxon>
        <taxon>Pelagomonadales</taxon>
        <taxon>Pelagomonadaceae</taxon>
        <taxon>Chrysophaeum</taxon>
    </lineage>
</organism>
<keyword evidence="1 6" id="KW-0831">Ubiquinone biosynthesis</keyword>
<comment type="catalytic activity">
    <reaction evidence="6">
        <text>a 4-hydroxy-3-methoxy-5-(all-trans-polyprenyl)benzoate + H(+) = a 2-methoxy-6-(all-trans-polyprenyl)phenol + CO2</text>
        <dbReference type="Rhea" id="RHEA:81179"/>
        <dbReference type="Rhea" id="RHEA-COMP:9551"/>
        <dbReference type="Rhea" id="RHEA-COMP:10931"/>
        <dbReference type="ChEBI" id="CHEBI:15378"/>
        <dbReference type="ChEBI" id="CHEBI:16526"/>
        <dbReference type="ChEBI" id="CHEBI:62731"/>
        <dbReference type="ChEBI" id="CHEBI:84443"/>
        <dbReference type="EC" id="4.1.1.130"/>
    </reaction>
</comment>
<dbReference type="HAMAP" id="MF_03111">
    <property type="entry name" value="Coq4"/>
    <property type="match status" value="1"/>
</dbReference>
<dbReference type="EMBL" id="JAQMWT010000054">
    <property type="protein sequence ID" value="KAJ8612348.1"/>
    <property type="molecule type" value="Genomic_DNA"/>
</dbReference>
<keyword evidence="6" id="KW-0479">Metal-binding</keyword>
<dbReference type="EC" id="4.1.1.130" evidence="6"/>
<comment type="similarity">
    <text evidence="6">Belongs to the COQ4 family.</text>
</comment>
<sequence length="222" mass="24203">MPPLYRGHIPTTSAQKVVVAGAAAVRALANPARADMIAALGEVTGRVALERLRSRLRSSEGGRRLLAERPVVTSAIDTRGCPPGSFGAAYEAFLSRHRFDPDDRSPVALVDDEELAYVVLRYRQVHDFWHVLCGLPPTVLGELGLKWFELVQTGLPVAALSAVFGPLRLGPRQRAKLATKYIPWALREGQRATLLLSVHYEAELETPLDALRASLSLTPAPK</sequence>
<name>A0AAD7XR36_9STRA</name>